<dbReference type="PANTHER" id="PTHR18964">
    <property type="entry name" value="ROK (REPRESSOR, ORF, KINASE) FAMILY"/>
    <property type="match status" value="1"/>
</dbReference>
<dbReference type="PANTHER" id="PTHR18964:SF149">
    <property type="entry name" value="BIFUNCTIONAL UDP-N-ACETYLGLUCOSAMINE 2-EPIMERASE_N-ACETYLMANNOSAMINE KINASE"/>
    <property type="match status" value="1"/>
</dbReference>
<dbReference type="Gene3D" id="3.30.420.40">
    <property type="match status" value="2"/>
</dbReference>
<protein>
    <recommendedName>
        <fullName evidence="3">ROK family protein</fullName>
    </recommendedName>
</protein>
<evidence type="ECO:0000313" key="2">
    <source>
        <dbReference type="EMBL" id="BFP49307.1"/>
    </source>
</evidence>
<dbReference type="Pfam" id="PF00480">
    <property type="entry name" value="ROK"/>
    <property type="match status" value="1"/>
</dbReference>
<dbReference type="EMBL" id="AP035881">
    <property type="protein sequence ID" value="BFP49307.1"/>
    <property type="molecule type" value="Genomic_DNA"/>
</dbReference>
<organism evidence="2">
    <name type="scientific">Kitasatospora sp. CMC57</name>
    <dbReference type="NCBI Taxonomy" id="3231513"/>
    <lineage>
        <taxon>Bacteria</taxon>
        <taxon>Bacillati</taxon>
        <taxon>Actinomycetota</taxon>
        <taxon>Actinomycetes</taxon>
        <taxon>Kitasatosporales</taxon>
        <taxon>Streptomycetaceae</taxon>
        <taxon>Kitasatospora</taxon>
    </lineage>
</organism>
<gene>
    <name evidence="2" type="ORF">KCMC57_56750</name>
</gene>
<sequence length="125" mass="13241">MAAARAGHAPTVAALERAGRALGLALTSAVDLIEPDGLVLGGACAELADWLLPSAREELAARVTVRPWTPEALRRSALGRRGPLLGAALVTVRRIMADPTLLPTGCPVPVRIRWPLADLKTLWVR</sequence>
<dbReference type="RefSeq" id="WP_407991431.1">
    <property type="nucleotide sequence ID" value="NZ_AP035881.2"/>
</dbReference>
<evidence type="ECO:0008006" key="3">
    <source>
        <dbReference type="Google" id="ProtNLM"/>
    </source>
</evidence>
<dbReference type="InterPro" id="IPR043129">
    <property type="entry name" value="ATPase_NBD"/>
</dbReference>
<dbReference type="InterPro" id="IPR000600">
    <property type="entry name" value="ROK"/>
</dbReference>
<accession>A0AB33K3G4</accession>
<evidence type="ECO:0000256" key="1">
    <source>
        <dbReference type="ARBA" id="ARBA00006479"/>
    </source>
</evidence>
<name>A0AB33K3G4_9ACTN</name>
<proteinExistence type="inferred from homology"/>
<dbReference type="SUPFAM" id="SSF53067">
    <property type="entry name" value="Actin-like ATPase domain"/>
    <property type="match status" value="1"/>
</dbReference>
<reference evidence="2" key="1">
    <citation type="submission" date="2024-07" db="EMBL/GenBank/DDBJ databases">
        <title>Complete genome sequences of cellulolytic bacteria, Kitasatospora sp. CMC57 and Streptomyces sp. CMC78, isolated from Japanese agricultural soil.</title>
        <authorList>
            <person name="Hashimoto T."/>
            <person name="Ito M."/>
            <person name="Iwamoto M."/>
            <person name="Fukahori D."/>
            <person name="Shoda T."/>
            <person name="Sakoda M."/>
            <person name="Morohoshi T."/>
            <person name="Mitsuboshi M."/>
            <person name="Nishizawa T."/>
        </authorList>
    </citation>
    <scope>NUCLEOTIDE SEQUENCE</scope>
    <source>
        <strain evidence="2">CMC57</strain>
    </source>
</reference>
<dbReference type="AlphaFoldDB" id="A0AB33K3G4"/>
<comment type="similarity">
    <text evidence="1">Belongs to the ROK (NagC/XylR) family.</text>
</comment>